<evidence type="ECO:0000313" key="9">
    <source>
        <dbReference type="Proteomes" id="UP000007799"/>
    </source>
</evidence>
<dbReference type="Gene3D" id="3.20.20.100">
    <property type="entry name" value="NADP-dependent oxidoreductase domain"/>
    <property type="match status" value="1"/>
</dbReference>
<feature type="domain" description="NADP-dependent oxidoreductase" evidence="7">
    <location>
        <begin position="18"/>
        <end position="294"/>
    </location>
</feature>
<dbReference type="InParanoid" id="F2UH86"/>
<evidence type="ECO:0000256" key="1">
    <source>
        <dbReference type="ARBA" id="ARBA00007905"/>
    </source>
</evidence>
<organism evidence="9">
    <name type="scientific">Salpingoeca rosetta (strain ATCC 50818 / BSB-021)</name>
    <dbReference type="NCBI Taxonomy" id="946362"/>
    <lineage>
        <taxon>Eukaryota</taxon>
        <taxon>Choanoflagellata</taxon>
        <taxon>Craspedida</taxon>
        <taxon>Salpingoecidae</taxon>
        <taxon>Salpingoeca</taxon>
    </lineage>
</organism>
<dbReference type="PROSITE" id="PS00798">
    <property type="entry name" value="ALDOKETO_REDUCTASE_1"/>
    <property type="match status" value="1"/>
</dbReference>
<comment type="similarity">
    <text evidence="1">Belongs to the aldo/keto reductase family.</text>
</comment>
<dbReference type="RefSeq" id="XP_004991399.1">
    <property type="nucleotide sequence ID" value="XM_004991342.1"/>
</dbReference>
<keyword evidence="3" id="KW-0560">Oxidoreductase</keyword>
<keyword evidence="2" id="KW-0521">NADP</keyword>
<dbReference type="GeneID" id="16071959"/>
<proteinExistence type="inferred from homology"/>
<dbReference type="InterPro" id="IPR036812">
    <property type="entry name" value="NAD(P)_OxRdtase_dom_sf"/>
</dbReference>
<evidence type="ECO:0000256" key="4">
    <source>
        <dbReference type="PIRSR" id="PIRSR000097-1"/>
    </source>
</evidence>
<dbReference type="InterPro" id="IPR018170">
    <property type="entry name" value="Aldo/ket_reductase_CS"/>
</dbReference>
<dbReference type="AlphaFoldDB" id="F2UH86"/>
<dbReference type="EMBL" id="GL832974">
    <property type="protein sequence ID" value="EGD76485.1"/>
    <property type="molecule type" value="Genomic_DNA"/>
</dbReference>
<dbReference type="PANTHER" id="PTHR11732">
    <property type="entry name" value="ALDO/KETO REDUCTASE"/>
    <property type="match status" value="1"/>
</dbReference>
<evidence type="ECO:0000259" key="7">
    <source>
        <dbReference type="Pfam" id="PF00248"/>
    </source>
</evidence>
<evidence type="ECO:0000256" key="2">
    <source>
        <dbReference type="ARBA" id="ARBA00022857"/>
    </source>
</evidence>
<dbReference type="InterPro" id="IPR023210">
    <property type="entry name" value="NADP_OxRdtase_dom"/>
</dbReference>
<evidence type="ECO:0000256" key="6">
    <source>
        <dbReference type="PIRSR" id="PIRSR000097-3"/>
    </source>
</evidence>
<feature type="site" description="Lowers pKa of active site Tyr" evidence="6">
    <location>
        <position position="81"/>
    </location>
</feature>
<reference evidence="8" key="1">
    <citation type="submission" date="2009-08" db="EMBL/GenBank/DDBJ databases">
        <title>Annotation of Salpingoeca rosetta.</title>
        <authorList>
            <consortium name="The Broad Institute Genome Sequencing Platform"/>
            <person name="Russ C."/>
            <person name="Cuomo C."/>
            <person name="Burger G."/>
            <person name="Gray M.W."/>
            <person name="Holland P.W.H."/>
            <person name="King N."/>
            <person name="Lang F.B.F."/>
            <person name="Roger A.J."/>
            <person name="Ruiz-Trillo I."/>
            <person name="Young S.K."/>
            <person name="Zeng Q."/>
            <person name="Gargeya S."/>
            <person name="Alvarado L."/>
            <person name="Berlin A."/>
            <person name="Chapman S.B."/>
            <person name="Chen Z."/>
            <person name="Freedman E."/>
            <person name="Gellesch M."/>
            <person name="Goldberg J."/>
            <person name="Griggs A."/>
            <person name="Gujja S."/>
            <person name="Heilman E."/>
            <person name="Heiman D."/>
            <person name="Howarth C."/>
            <person name="Mehta T."/>
            <person name="Neiman D."/>
            <person name="Pearson M."/>
            <person name="Roberts A."/>
            <person name="Saif S."/>
            <person name="Shea T."/>
            <person name="Shenoy N."/>
            <person name="Sisk P."/>
            <person name="Stolte C."/>
            <person name="Sykes S."/>
            <person name="White J."/>
            <person name="Yandava C."/>
            <person name="Haas B."/>
            <person name="Nusbaum C."/>
            <person name="Birren B."/>
        </authorList>
    </citation>
    <scope>NUCLEOTIDE SEQUENCE [LARGE SCALE GENOMIC DNA]</scope>
    <source>
        <strain evidence="8">ATCC 50818</strain>
    </source>
</reference>
<dbReference type="FunFam" id="3.20.20.100:FF:000006">
    <property type="entry name" value="Aldo-keto reductase family 1 member A1"/>
    <property type="match status" value="1"/>
</dbReference>
<dbReference type="PRINTS" id="PR00069">
    <property type="entry name" value="ALDKETRDTASE"/>
</dbReference>
<dbReference type="SUPFAM" id="SSF51430">
    <property type="entry name" value="NAD(P)-linked oxidoreductase"/>
    <property type="match status" value="1"/>
</dbReference>
<accession>F2UH86</accession>
<dbReference type="OrthoDB" id="416253at2759"/>
<dbReference type="KEGG" id="sre:PTSG_07601"/>
<dbReference type="Pfam" id="PF00248">
    <property type="entry name" value="Aldo_ket_red"/>
    <property type="match status" value="1"/>
</dbReference>
<evidence type="ECO:0000256" key="3">
    <source>
        <dbReference type="ARBA" id="ARBA00023002"/>
    </source>
</evidence>
<dbReference type="STRING" id="946362.F2UH86"/>
<gene>
    <name evidence="8" type="ORF">PTSG_07601</name>
</gene>
<evidence type="ECO:0000313" key="8">
    <source>
        <dbReference type="EMBL" id="EGD76485.1"/>
    </source>
</evidence>
<dbReference type="GO" id="GO:0016491">
    <property type="term" value="F:oxidoreductase activity"/>
    <property type="evidence" value="ECO:0007669"/>
    <property type="project" value="UniProtKB-KW"/>
</dbReference>
<dbReference type="PIRSF" id="PIRSF000097">
    <property type="entry name" value="AKR"/>
    <property type="match status" value="1"/>
</dbReference>
<feature type="active site" description="Proton donor" evidence="4">
    <location>
        <position position="52"/>
    </location>
</feature>
<sequence length="313" mass="34896">MSAVPVIKLHSGASFPQVGLGTWKAEKGKVGAAVKYAVTECGYRHLDCASNYLNEDEIGDALAELFESGAVKREDLWITGKLNNPYHHKEHVMPHLKKTLLDLRLDHLDLWLMHWPVAFKYLQEVTQAANPGAAKVDHSVSIRETWEAMEACVEAGLVKHIGLSNVPAIIVHDIMTYAKIKPAVIQNEMHPYCQQPALCEYARRLGIAMTAYSPLGTGSNHSWTGGDVLLQDPVLAAIAAKHGKTPAQVCIRWAVQRGTVVIPKSTHDHRIRQNIESVGFELDEEDMQKIAALDRNFHYLRPNDWYGIPLFCP</sequence>
<dbReference type="Proteomes" id="UP000007799">
    <property type="component" value="Unassembled WGS sequence"/>
</dbReference>
<protein>
    <submittedName>
        <fullName evidence="8">Aldo/keto reductase</fullName>
    </submittedName>
</protein>
<dbReference type="OMA" id="YKAPNDG"/>
<feature type="binding site" evidence="5">
    <location>
        <position position="114"/>
    </location>
    <ligand>
        <name>substrate</name>
    </ligand>
</feature>
<evidence type="ECO:0000256" key="5">
    <source>
        <dbReference type="PIRSR" id="PIRSR000097-2"/>
    </source>
</evidence>
<dbReference type="eggNOG" id="KOG1577">
    <property type="taxonomic scope" value="Eukaryota"/>
</dbReference>
<dbReference type="InterPro" id="IPR020471">
    <property type="entry name" value="AKR"/>
</dbReference>
<keyword evidence="9" id="KW-1185">Reference proteome</keyword>
<name>F2UH86_SALR5</name>